<organism evidence="1 2">
    <name type="scientific">Cobetia amphilecti</name>
    <dbReference type="NCBI Taxonomy" id="1055104"/>
    <lineage>
        <taxon>Bacteria</taxon>
        <taxon>Pseudomonadati</taxon>
        <taxon>Pseudomonadota</taxon>
        <taxon>Gammaproteobacteria</taxon>
        <taxon>Oceanospirillales</taxon>
        <taxon>Halomonadaceae</taxon>
        <taxon>Cobetia</taxon>
    </lineage>
</organism>
<dbReference type="Proteomes" id="UP001170481">
    <property type="component" value="Unassembled WGS sequence"/>
</dbReference>
<sequence length="389" mass="44499">MFSLSSFTIGLENIELRDIESIDYEGIYLNLHEEISSDDYFKAKRLLPLIIHEFTHFIDATSTLWGAKHMTLINDGYAATQGREGDLYKCKLLFDHFKRLSFPDYYNVVNKSNGTSIPWKWSLTCGREFGHHGKITDKPILFVRFLTLSDNEIVRKPLSILSLLETTAMAQEFNAKSRLINQLREGREAEAAILERETLEYIYDPELTEYSVCTHLLANTQGCEDVGVSLKSAAMLARIVLNAPDSVFTRMRSNLSAYINKFRLRNDDEVVRELKRSLKNLNYGALYYLLVILLPKGSVSSARAMQDGIKLSMKSYGIDINDYFRNSDEQFYKLNDALMNSSIPSIVRLSVAGRKNHGVISKYVDSLPMNTLHLPSVYLGDLNQYNFFR</sequence>
<proteinExistence type="predicted"/>
<dbReference type="EMBL" id="JAUORK010000001">
    <property type="protein sequence ID" value="MDO6670504.1"/>
    <property type="molecule type" value="Genomic_DNA"/>
</dbReference>
<evidence type="ECO:0000313" key="2">
    <source>
        <dbReference type="Proteomes" id="UP001170481"/>
    </source>
</evidence>
<protein>
    <submittedName>
        <fullName evidence="1">Uncharacterized protein</fullName>
    </submittedName>
</protein>
<comment type="caution">
    <text evidence="1">The sequence shown here is derived from an EMBL/GenBank/DDBJ whole genome shotgun (WGS) entry which is preliminary data.</text>
</comment>
<gene>
    <name evidence="1" type="ORF">Q4535_00090</name>
</gene>
<name>A0AAP4TUT1_9GAMM</name>
<evidence type="ECO:0000313" key="1">
    <source>
        <dbReference type="EMBL" id="MDO6670504.1"/>
    </source>
</evidence>
<reference evidence="1" key="1">
    <citation type="submission" date="2023-07" db="EMBL/GenBank/DDBJ databases">
        <title>Genome content predicts the carbon catabolic preferences of heterotrophic bacteria.</title>
        <authorList>
            <person name="Gralka M."/>
        </authorList>
    </citation>
    <scope>NUCLEOTIDE SEQUENCE</scope>
    <source>
        <strain evidence="1">C2R13</strain>
    </source>
</reference>
<dbReference type="AlphaFoldDB" id="A0AAP4TUT1"/>
<dbReference type="RefSeq" id="WP_303592306.1">
    <property type="nucleotide sequence ID" value="NZ_JAUORK010000001.1"/>
</dbReference>
<accession>A0AAP4TUT1</accession>